<accession>A0A2G4TXN3</accession>
<reference evidence="1 2" key="1">
    <citation type="submission" date="2017-10" db="EMBL/GenBank/DDBJ databases">
        <authorList>
            <person name="Banno H."/>
            <person name="Chua N.-H."/>
        </authorList>
    </citation>
    <scope>NUCLEOTIDE SEQUENCE [LARGE SCALE GENOMIC DNA]</scope>
    <source>
        <strain evidence="1 2">SCPM-O-B-7607</strain>
    </source>
</reference>
<evidence type="ECO:0000313" key="2">
    <source>
        <dbReference type="Proteomes" id="UP000229378"/>
    </source>
</evidence>
<dbReference type="RefSeq" id="WP_005272133.1">
    <property type="nucleotide sequence ID" value="NZ_CABHQJ010000014.1"/>
</dbReference>
<gene>
    <name evidence="1" type="ORF">CS533_19515</name>
</gene>
<dbReference type="EMBL" id="PEHN01000040">
    <property type="protein sequence ID" value="PHZ25818.1"/>
    <property type="molecule type" value="Genomic_DNA"/>
</dbReference>
<organism evidence="1 2">
    <name type="scientific">Yersinia bercovieri</name>
    <dbReference type="NCBI Taxonomy" id="634"/>
    <lineage>
        <taxon>Bacteria</taxon>
        <taxon>Pseudomonadati</taxon>
        <taxon>Pseudomonadota</taxon>
        <taxon>Gammaproteobacteria</taxon>
        <taxon>Enterobacterales</taxon>
        <taxon>Yersiniaceae</taxon>
        <taxon>Yersinia</taxon>
    </lineage>
</organism>
<sequence length="169" mass="19616">MDVEGKCRLSAEHGGCVGFLEGTFVRFYQQGLFTWNSFTDTPLKVCGRQVKKLNGTWLLSGGLPLASFLAQKIDAKIYKWGAVLDMAWENEKYEFWYQKEVNRLSVPSYQPTITTQILMEGNDESLTFPLNTLFHWGLFTSTKKEQKMLIRKIRKEMLNIRLKESNDIF</sequence>
<dbReference type="Proteomes" id="UP000229378">
    <property type="component" value="Unassembled WGS sequence"/>
</dbReference>
<proteinExistence type="predicted"/>
<name>A0A2G4TXN3_YERBE</name>
<protein>
    <submittedName>
        <fullName evidence="1">Uncharacterized protein</fullName>
    </submittedName>
</protein>
<evidence type="ECO:0000313" key="1">
    <source>
        <dbReference type="EMBL" id="PHZ25818.1"/>
    </source>
</evidence>
<dbReference type="GeneID" id="89598205"/>
<comment type="caution">
    <text evidence="1">The sequence shown here is derived from an EMBL/GenBank/DDBJ whole genome shotgun (WGS) entry which is preliminary data.</text>
</comment>
<dbReference type="AlphaFoldDB" id="A0A2G4TXN3"/>